<feature type="region of interest" description="Disordered" evidence="1">
    <location>
        <begin position="357"/>
        <end position="376"/>
    </location>
</feature>
<feature type="compositionally biased region" description="Pro residues" evidence="1">
    <location>
        <begin position="58"/>
        <end position="75"/>
    </location>
</feature>
<proteinExistence type="predicted"/>
<feature type="region of interest" description="Disordered" evidence="1">
    <location>
        <begin position="1"/>
        <end position="101"/>
    </location>
</feature>
<gene>
    <name evidence="2" type="ORF">BBRV_LOCUS124323</name>
</gene>
<dbReference type="EMBL" id="CADCXW020000348">
    <property type="protein sequence ID" value="CAD1583678.1"/>
    <property type="molecule type" value="Genomic_DNA"/>
</dbReference>
<name>A0A6V7M5K4_9HYME</name>
<feature type="region of interest" description="Disordered" evidence="1">
    <location>
        <begin position="177"/>
        <end position="200"/>
    </location>
</feature>
<evidence type="ECO:0000313" key="2">
    <source>
        <dbReference type="EMBL" id="CAD1583678.1"/>
    </source>
</evidence>
<dbReference type="AlphaFoldDB" id="A0A6V7M5K4"/>
<evidence type="ECO:0000256" key="1">
    <source>
        <dbReference type="SAM" id="MobiDB-lite"/>
    </source>
</evidence>
<organism evidence="2">
    <name type="scientific">Bracon brevicornis</name>
    <dbReference type="NCBI Taxonomy" id="1563983"/>
    <lineage>
        <taxon>Eukaryota</taxon>
        <taxon>Metazoa</taxon>
        <taxon>Ecdysozoa</taxon>
        <taxon>Arthropoda</taxon>
        <taxon>Hexapoda</taxon>
        <taxon>Insecta</taxon>
        <taxon>Pterygota</taxon>
        <taxon>Neoptera</taxon>
        <taxon>Endopterygota</taxon>
        <taxon>Hymenoptera</taxon>
        <taxon>Apocrita</taxon>
        <taxon>Ichneumonoidea</taxon>
        <taxon>Braconidae</taxon>
        <taxon>Braconinae</taxon>
        <taxon>Bracon</taxon>
    </lineage>
</organism>
<reference evidence="2" key="1">
    <citation type="submission" date="2020-07" db="EMBL/GenBank/DDBJ databases">
        <authorList>
            <person name="Ferguson B K."/>
        </authorList>
    </citation>
    <scope>NUCLEOTIDE SEQUENCE</scope>
    <source>
        <strain evidence="2">L06</strain>
    </source>
</reference>
<protein>
    <submittedName>
        <fullName evidence="2">Uncharacterized protein</fullName>
    </submittedName>
</protein>
<accession>A0A6V7M5K4</accession>
<feature type="compositionally biased region" description="Polar residues" evidence="1">
    <location>
        <begin position="1"/>
        <end position="28"/>
    </location>
</feature>
<sequence>MMSTTSVPIATSTPVNLPTTVQATSSGATPGPPPLSVNSSQVRASYPAVLKGRTGASPPIPNLVPSGKIPPPVPPRGTAKRPSISIDEQRGNISSSSSTSGRGDVNVAYCLHEKNIVPARSPLLHATHNLSSTFYRDNSGQYLGIGYYYPDNYISNFEREEFVLVEQHNDNYVIKRSPCPVRPDRRKGPAPKRPPAPLRIDRIAPSCSQSTNKFTQFLIPSSEPYKMSRKDKKHSETYAERMTRLRRESKKLKQNLSLGVKLQKTNSVVKPFKIIPTNNERKTNLDNPTKVRVKSFKIKIQKVRTDSSKPSLRRQVFDSLSSLTSTKNRTIVTQSSNSIHNDEKLVLEARRASFSSLRTPSPNVRMEAGRQPDTYKQNLSDDQYLNYLDDQMKCQALPASRNTSFLHGYK</sequence>